<reference evidence="1" key="2">
    <citation type="journal article" date="2015" name="Data Brief">
        <title>Shoot transcriptome of the giant reed, Arundo donax.</title>
        <authorList>
            <person name="Barrero R.A."/>
            <person name="Guerrero F.D."/>
            <person name="Moolhuijzen P."/>
            <person name="Goolsby J.A."/>
            <person name="Tidwell J."/>
            <person name="Bellgard S.E."/>
            <person name="Bellgard M.I."/>
        </authorList>
    </citation>
    <scope>NUCLEOTIDE SEQUENCE</scope>
    <source>
        <tissue evidence="1">Shoot tissue taken approximately 20 cm above the soil surface</tissue>
    </source>
</reference>
<accession>A0A0A9F305</accession>
<evidence type="ECO:0000313" key="1">
    <source>
        <dbReference type="EMBL" id="JAE04521.1"/>
    </source>
</evidence>
<proteinExistence type="predicted"/>
<dbReference type="EMBL" id="GBRH01193375">
    <property type="protein sequence ID" value="JAE04521.1"/>
    <property type="molecule type" value="Transcribed_RNA"/>
</dbReference>
<name>A0A0A9F305_ARUDO</name>
<sequence length="82" mass="8884">MTSFSKLATLGWYLPKSDSTNTAGNSAARACSKLLGWCATITWSSPPDLFHSGCANRYLTSFSCRVLSLLTFSGGTALEWRL</sequence>
<dbReference type="AlphaFoldDB" id="A0A0A9F305"/>
<protein>
    <submittedName>
        <fullName evidence="1">Uncharacterized protein</fullName>
    </submittedName>
</protein>
<organism evidence="1">
    <name type="scientific">Arundo donax</name>
    <name type="common">Giant reed</name>
    <name type="synonym">Donax arundinaceus</name>
    <dbReference type="NCBI Taxonomy" id="35708"/>
    <lineage>
        <taxon>Eukaryota</taxon>
        <taxon>Viridiplantae</taxon>
        <taxon>Streptophyta</taxon>
        <taxon>Embryophyta</taxon>
        <taxon>Tracheophyta</taxon>
        <taxon>Spermatophyta</taxon>
        <taxon>Magnoliopsida</taxon>
        <taxon>Liliopsida</taxon>
        <taxon>Poales</taxon>
        <taxon>Poaceae</taxon>
        <taxon>PACMAD clade</taxon>
        <taxon>Arundinoideae</taxon>
        <taxon>Arundineae</taxon>
        <taxon>Arundo</taxon>
    </lineage>
</organism>
<reference evidence="1" key="1">
    <citation type="submission" date="2014-09" db="EMBL/GenBank/DDBJ databases">
        <authorList>
            <person name="Magalhaes I.L.F."/>
            <person name="Oliveira U."/>
            <person name="Santos F.R."/>
            <person name="Vidigal T.H.D.A."/>
            <person name="Brescovit A.D."/>
            <person name="Santos A.J."/>
        </authorList>
    </citation>
    <scope>NUCLEOTIDE SEQUENCE</scope>
    <source>
        <tissue evidence="1">Shoot tissue taken approximately 20 cm above the soil surface</tissue>
    </source>
</reference>